<organism evidence="1">
    <name type="scientific">Spironucleus salmonicida</name>
    <dbReference type="NCBI Taxonomy" id="348837"/>
    <lineage>
        <taxon>Eukaryota</taxon>
        <taxon>Metamonada</taxon>
        <taxon>Diplomonadida</taxon>
        <taxon>Hexamitidae</taxon>
        <taxon>Hexamitinae</taxon>
        <taxon>Spironucleus</taxon>
    </lineage>
</organism>
<reference evidence="1" key="1">
    <citation type="journal article" date="2014" name="PLoS Genet.">
        <title>The Genome of Spironucleus salmonicida Highlights a Fish Pathogen Adapted to Fluctuating Environments.</title>
        <authorList>
            <person name="Xu F."/>
            <person name="Jerlstrom-Hultqvist J."/>
            <person name="Einarsson E."/>
            <person name="Astvaldsson A."/>
            <person name="Svard S.G."/>
            <person name="Andersson J.O."/>
        </authorList>
    </citation>
    <scope>NUCLEOTIDE SEQUENCE</scope>
</reference>
<accession>V6LPI6</accession>
<sequence length="110" mass="12465">LVNEVLQRRCLQDDRLVVDQQEVAALRGQLLHFCERAPRSIICNRPRGVESARPHLFLRPSVDARSRPEMEHQVIHRLRARTPHVCQLLRIPAPAAGAASSSDGEYELTL</sequence>
<proteinExistence type="predicted"/>
<dbReference type="AlphaFoldDB" id="V6LPI6"/>
<protein>
    <submittedName>
        <fullName evidence="1">Uncharacterized protein</fullName>
    </submittedName>
</protein>
<gene>
    <name evidence="1" type="ORF">SS50377_14488</name>
</gene>
<dbReference type="EMBL" id="KI546090">
    <property type="protein sequence ID" value="EST45631.1"/>
    <property type="molecule type" value="Genomic_DNA"/>
</dbReference>
<feature type="non-terminal residue" evidence="1">
    <location>
        <position position="1"/>
    </location>
</feature>
<name>V6LPI6_9EUKA</name>
<evidence type="ECO:0000313" key="1">
    <source>
        <dbReference type="EMBL" id="EST45631.1"/>
    </source>
</evidence>